<feature type="transmembrane region" description="Helical" evidence="1">
    <location>
        <begin position="32"/>
        <end position="50"/>
    </location>
</feature>
<feature type="transmembrane region" description="Helical" evidence="1">
    <location>
        <begin position="56"/>
        <end position="73"/>
    </location>
</feature>
<gene>
    <name evidence="2" type="ORF">A7312_26600</name>
</gene>
<dbReference type="Proteomes" id="UP000094974">
    <property type="component" value="Unassembled WGS sequence"/>
</dbReference>
<feature type="transmembrane region" description="Helical" evidence="1">
    <location>
        <begin position="206"/>
        <end position="225"/>
    </location>
</feature>
<keyword evidence="1" id="KW-1133">Transmembrane helix</keyword>
<dbReference type="EMBL" id="LYND01000123">
    <property type="protein sequence ID" value="ODA09229.1"/>
    <property type="molecule type" value="Genomic_DNA"/>
</dbReference>
<evidence type="ECO:0000313" key="2">
    <source>
        <dbReference type="EMBL" id="ODA09229.1"/>
    </source>
</evidence>
<dbReference type="Pfam" id="PF04474">
    <property type="entry name" value="DUF554"/>
    <property type="match status" value="1"/>
</dbReference>
<dbReference type="PANTHER" id="PTHR36111">
    <property type="entry name" value="INNER MEMBRANE PROTEIN-RELATED"/>
    <property type="match status" value="1"/>
</dbReference>
<proteinExistence type="predicted"/>
<dbReference type="RefSeq" id="WP_068939483.1">
    <property type="nucleotide sequence ID" value="NZ_LYND01000123.1"/>
</dbReference>
<reference evidence="3" key="1">
    <citation type="submission" date="2016-05" db="EMBL/GenBank/DDBJ databases">
        <title>Whole genome shotgun sequencing of cultured foodborne pathogen.</title>
        <authorList>
            <person name="Zheng J."/>
            <person name="Timme R."/>
            <person name="Allard M."/>
            <person name="Strain E."/>
            <person name="Luo Y."/>
            <person name="Brown E."/>
        </authorList>
    </citation>
    <scope>NUCLEOTIDE SEQUENCE [LARGE SCALE GENOMIC DNA]</scope>
    <source>
        <strain evidence="3">CFSAN034343</strain>
    </source>
</reference>
<keyword evidence="3" id="KW-1185">Reference proteome</keyword>
<accession>A0ABX2ZCM1</accession>
<feature type="transmembrane region" description="Helical" evidence="1">
    <location>
        <begin position="178"/>
        <end position="200"/>
    </location>
</feature>
<name>A0ABX2ZCM1_PAEPO</name>
<evidence type="ECO:0000256" key="1">
    <source>
        <dbReference type="SAM" id="Phobius"/>
    </source>
</evidence>
<evidence type="ECO:0008006" key="4">
    <source>
        <dbReference type="Google" id="ProtNLM"/>
    </source>
</evidence>
<protein>
    <recommendedName>
        <fullName evidence="4">DUF554 domain-containing protein</fullName>
    </recommendedName>
</protein>
<keyword evidence="1" id="KW-0812">Transmembrane</keyword>
<evidence type="ECO:0000313" key="3">
    <source>
        <dbReference type="Proteomes" id="UP000094974"/>
    </source>
</evidence>
<dbReference type="InterPro" id="IPR007563">
    <property type="entry name" value="DUF554"/>
</dbReference>
<feature type="transmembrane region" description="Helical" evidence="1">
    <location>
        <begin position="136"/>
        <end position="166"/>
    </location>
</feature>
<sequence>MIGTIVNVVTIIVGSVAGSVFKKGLKESYQDILMQAMGLVAAALGINALATYMPESQYPVLFIVSLALGGVIGQKLDLEQRFKNVVAKISKGNLAEGLSTAILLFCLGTMSILGPIESALHGNHTYLYTNAILDGITSIVLASTFGIGIIWSAVVLFCWQGSLYLLANVLSNSITPELLTETSIVGGVLIFCAGLSILGIRNFKTINLIPALLVPVIFIALKSTMGY</sequence>
<dbReference type="PANTHER" id="PTHR36111:SF2">
    <property type="entry name" value="INNER MEMBRANE PROTEIN"/>
    <property type="match status" value="1"/>
</dbReference>
<organism evidence="2 3">
    <name type="scientific">Paenibacillus polymyxa</name>
    <name type="common">Bacillus polymyxa</name>
    <dbReference type="NCBI Taxonomy" id="1406"/>
    <lineage>
        <taxon>Bacteria</taxon>
        <taxon>Bacillati</taxon>
        <taxon>Bacillota</taxon>
        <taxon>Bacilli</taxon>
        <taxon>Bacillales</taxon>
        <taxon>Paenibacillaceae</taxon>
        <taxon>Paenibacillus</taxon>
    </lineage>
</organism>
<feature type="transmembrane region" description="Helical" evidence="1">
    <location>
        <begin position="94"/>
        <end position="116"/>
    </location>
</feature>
<comment type="caution">
    <text evidence="2">The sequence shown here is derived from an EMBL/GenBank/DDBJ whole genome shotgun (WGS) entry which is preliminary data.</text>
</comment>
<keyword evidence="1" id="KW-0472">Membrane</keyword>